<reference evidence="1" key="1">
    <citation type="submission" date="2018-05" db="EMBL/GenBank/DDBJ databases">
        <authorList>
            <person name="Lanie J.A."/>
            <person name="Ng W.-L."/>
            <person name="Kazmierczak K.M."/>
            <person name="Andrzejewski T.M."/>
            <person name="Davidsen T.M."/>
            <person name="Wayne K.J."/>
            <person name="Tettelin H."/>
            <person name="Glass J.I."/>
            <person name="Rusch D."/>
            <person name="Podicherti R."/>
            <person name="Tsui H.-C.T."/>
            <person name="Winkler M.E."/>
        </authorList>
    </citation>
    <scope>NUCLEOTIDE SEQUENCE</scope>
</reference>
<protein>
    <submittedName>
        <fullName evidence="1">Uncharacterized protein</fullName>
    </submittedName>
</protein>
<name>A0A382QH17_9ZZZZ</name>
<gene>
    <name evidence="1" type="ORF">METZ01_LOCUS337673</name>
</gene>
<evidence type="ECO:0000313" key="1">
    <source>
        <dbReference type="EMBL" id="SVC84819.1"/>
    </source>
</evidence>
<dbReference type="EMBL" id="UINC01114486">
    <property type="protein sequence ID" value="SVC84819.1"/>
    <property type="molecule type" value="Genomic_DNA"/>
</dbReference>
<proteinExistence type="predicted"/>
<dbReference type="AlphaFoldDB" id="A0A382QH17"/>
<accession>A0A382QH17</accession>
<sequence>MPDPQKNESQKKYIARCMTSEEAIKSFPDVEQRAAFCFSKWKSKGDARNSYMESVQEHLDSKAKNEETKE</sequence>
<organism evidence="1">
    <name type="scientific">marine metagenome</name>
    <dbReference type="NCBI Taxonomy" id="408172"/>
    <lineage>
        <taxon>unclassified sequences</taxon>
        <taxon>metagenomes</taxon>
        <taxon>ecological metagenomes</taxon>
    </lineage>
</organism>